<organism evidence="3 4">
    <name type="scientific">Mucilaginibacter celer</name>
    <dbReference type="NCBI Taxonomy" id="2305508"/>
    <lineage>
        <taxon>Bacteria</taxon>
        <taxon>Pseudomonadati</taxon>
        <taxon>Bacteroidota</taxon>
        <taxon>Sphingobacteriia</taxon>
        <taxon>Sphingobacteriales</taxon>
        <taxon>Sphingobacteriaceae</taxon>
        <taxon>Mucilaginibacter</taxon>
    </lineage>
</organism>
<dbReference type="Proteomes" id="UP000270046">
    <property type="component" value="Chromosome"/>
</dbReference>
<keyword evidence="1" id="KW-0472">Membrane</keyword>
<evidence type="ECO:0000313" key="4">
    <source>
        <dbReference type="Proteomes" id="UP000270046"/>
    </source>
</evidence>
<protein>
    <submittedName>
        <fullName evidence="3">Conjugative transposon protein TraM</fullName>
    </submittedName>
</protein>
<reference evidence="3 4" key="1">
    <citation type="submission" date="2018-10" db="EMBL/GenBank/DDBJ databases">
        <title>Genome sequencing of Mucilaginibacter sp. HYN0043.</title>
        <authorList>
            <person name="Kim M."/>
            <person name="Yi H."/>
        </authorList>
    </citation>
    <scope>NUCLEOTIDE SEQUENCE [LARGE SCALE GENOMIC DNA]</scope>
    <source>
        <strain evidence="3 4">HYN0043</strain>
    </source>
</reference>
<feature type="transmembrane region" description="Helical" evidence="1">
    <location>
        <begin position="23"/>
        <end position="42"/>
    </location>
</feature>
<keyword evidence="4" id="KW-1185">Reference proteome</keyword>
<dbReference type="KEGG" id="muh:HYN43_002735"/>
<sequence>MENQTKQTSQSPTPAGLLKKRKFYLAVPVLILPFLTMAFWALGGGKDTGRSAAAPSKGLNMALPSAQFKDKPEKDKMAIYRSAAKDTSSGGNRVSKSFIQAMGFTPETAGTTDKAKTAAIGQFAYSTSADLQSDRITAKLAQINRQLSQPFQQSNYSPAAPDPQVSRLDKMMKQLNTPPAEDPEMKQLDQMLSKIQAIQNPEPAKPAATPKEENDSAFSAIPAVIDGRQKVINGGTVRLKLTDTVTLKGILLRSGQLLFGACQVTNQRLLLHIQNIRIGKSILPTDLTVFSLDGMPGIPAPEAELGEAAGSGAGNAIAGMQFLGMDQSLGTQAAAGGINAAKGLFSRKVKKIRVKLDDNFPVLLRDNTHKK</sequence>
<feature type="domain" description="Conjugative transposon TraM C-terminal" evidence="2">
    <location>
        <begin position="221"/>
        <end position="365"/>
    </location>
</feature>
<keyword evidence="1" id="KW-0812">Transmembrane</keyword>
<keyword evidence="1" id="KW-1133">Transmembrane helix</keyword>
<evidence type="ECO:0000259" key="2">
    <source>
        <dbReference type="Pfam" id="PF12508"/>
    </source>
</evidence>
<dbReference type="OrthoDB" id="1453786at2"/>
<evidence type="ECO:0000256" key="1">
    <source>
        <dbReference type="SAM" id="Phobius"/>
    </source>
</evidence>
<gene>
    <name evidence="3" type="primary">traM</name>
    <name evidence="3" type="ORF">HYN43_002735</name>
</gene>
<evidence type="ECO:0000313" key="3">
    <source>
        <dbReference type="EMBL" id="AYL94275.1"/>
    </source>
</evidence>
<name>A0A494VSC8_9SPHI</name>
<dbReference type="EMBL" id="CP032869">
    <property type="protein sequence ID" value="AYL94275.1"/>
    <property type="molecule type" value="Genomic_DNA"/>
</dbReference>
<proteinExistence type="predicted"/>
<accession>A0A494VSC8</accession>
<dbReference type="Pfam" id="PF12508">
    <property type="entry name" value="Transposon_TraM"/>
    <property type="match status" value="1"/>
</dbReference>
<dbReference type="AlphaFoldDB" id="A0A494VSC8"/>
<dbReference type="RefSeq" id="WP_119407994.1">
    <property type="nucleotide sequence ID" value="NZ_CP032869.1"/>
</dbReference>
<dbReference type="InterPro" id="IPR055407">
    <property type="entry name" value="TraM_C"/>
</dbReference>